<protein>
    <recommendedName>
        <fullName evidence="1">Phosphoribulokinase/uridine kinase domain-containing protein</fullName>
    </recommendedName>
</protein>
<dbReference type="SUPFAM" id="SSF52540">
    <property type="entry name" value="P-loop containing nucleoside triphosphate hydrolases"/>
    <property type="match status" value="1"/>
</dbReference>
<evidence type="ECO:0000313" key="3">
    <source>
        <dbReference type="Proteomes" id="UP000812966"/>
    </source>
</evidence>
<evidence type="ECO:0000313" key="2">
    <source>
        <dbReference type="EMBL" id="KAG7527529.1"/>
    </source>
</evidence>
<evidence type="ECO:0000259" key="1">
    <source>
        <dbReference type="Pfam" id="PF00485"/>
    </source>
</evidence>
<dbReference type="GO" id="GO:0005524">
    <property type="term" value="F:ATP binding"/>
    <property type="evidence" value="ECO:0007669"/>
    <property type="project" value="InterPro"/>
</dbReference>
<dbReference type="PANTHER" id="PTHR10285">
    <property type="entry name" value="URIDINE KINASE"/>
    <property type="match status" value="1"/>
</dbReference>
<dbReference type="InterPro" id="IPR006083">
    <property type="entry name" value="PRK/URK"/>
</dbReference>
<dbReference type="InterPro" id="IPR027417">
    <property type="entry name" value="P-loop_NTPase"/>
</dbReference>
<accession>A0A8K0NMG5</accession>
<dbReference type="Gene3D" id="3.40.50.300">
    <property type="entry name" value="P-loop containing nucleotide triphosphate hydrolases"/>
    <property type="match status" value="1"/>
</dbReference>
<dbReference type="EMBL" id="JABELV010000271">
    <property type="protein sequence ID" value="KAG7527529.1"/>
    <property type="molecule type" value="Genomic_DNA"/>
</dbReference>
<sequence length="260" mass="29080">MERHIDEIARAIIAAYEARPDGGRFLVGVAGVPASGKSTFAYPLADRINNLLHTSSQAQGYTKVQVDAKLRLVHPHYEVDKAPMGIAACIGMDGWHHSRAELEEFPDPAEARRRRGAAFTFNAQSFTDFVLSLKKTGSLAASSKIPFPTFSHALKDPTPSLEPLEGHHRIVIIEGLYTFLDVQPWRRAAEVLDLRVFIDVDPRTARERLVRRCLAEGIEDTLEKAVERADKSDMINGEYVREHLYPPYITIMSVDDPTFA</sequence>
<feature type="domain" description="Phosphoribulokinase/uridine kinase" evidence="1">
    <location>
        <begin position="27"/>
        <end position="201"/>
    </location>
</feature>
<organism evidence="2 3">
    <name type="scientific">Filobasidium floriforme</name>
    <dbReference type="NCBI Taxonomy" id="5210"/>
    <lineage>
        <taxon>Eukaryota</taxon>
        <taxon>Fungi</taxon>
        <taxon>Dikarya</taxon>
        <taxon>Basidiomycota</taxon>
        <taxon>Agaricomycotina</taxon>
        <taxon>Tremellomycetes</taxon>
        <taxon>Filobasidiales</taxon>
        <taxon>Filobasidiaceae</taxon>
        <taxon>Filobasidium</taxon>
    </lineage>
</organism>
<dbReference type="Pfam" id="PF00485">
    <property type="entry name" value="PRK"/>
    <property type="match status" value="1"/>
</dbReference>
<keyword evidence="3" id="KW-1185">Reference proteome</keyword>
<dbReference type="Proteomes" id="UP000812966">
    <property type="component" value="Unassembled WGS sequence"/>
</dbReference>
<dbReference type="OrthoDB" id="6362633at2759"/>
<comment type="caution">
    <text evidence="2">The sequence shown here is derived from an EMBL/GenBank/DDBJ whole genome shotgun (WGS) entry which is preliminary data.</text>
</comment>
<name>A0A8K0NMG5_9TREE</name>
<gene>
    <name evidence="2" type="ORF">FFLO_06844</name>
</gene>
<reference evidence="2" key="1">
    <citation type="submission" date="2020-04" db="EMBL/GenBank/DDBJ databases">
        <title>Analysis of mating type loci in Filobasidium floriforme.</title>
        <authorList>
            <person name="Nowrousian M."/>
        </authorList>
    </citation>
    <scope>NUCLEOTIDE SEQUENCE</scope>
    <source>
        <strain evidence="2">CBS 6242</strain>
    </source>
</reference>
<proteinExistence type="predicted"/>
<dbReference type="GO" id="GO:0016301">
    <property type="term" value="F:kinase activity"/>
    <property type="evidence" value="ECO:0007669"/>
    <property type="project" value="InterPro"/>
</dbReference>
<dbReference type="AlphaFoldDB" id="A0A8K0NMG5"/>